<protein>
    <submittedName>
        <fullName evidence="2">Uncharacterized protein</fullName>
    </submittedName>
</protein>
<dbReference type="AlphaFoldDB" id="A0AAE1WA15"/>
<sequence>MSWPKEDSWRRGPADRPRNGESKNSKQAITVDPTMKAKYIVASEVGKEAVWMKNYIQKLGVVPSVAEPMVTFRDKNGAIAQAKELMSHHRSVYS</sequence>
<keyword evidence="3" id="KW-1185">Reference proteome</keyword>
<dbReference type="Proteomes" id="UP001289374">
    <property type="component" value="Unassembled WGS sequence"/>
</dbReference>
<name>A0AAE1WA15_9LAMI</name>
<gene>
    <name evidence="2" type="ORF">Sango_2291400</name>
</gene>
<proteinExistence type="predicted"/>
<feature type="compositionally biased region" description="Basic and acidic residues" evidence="1">
    <location>
        <begin position="1"/>
        <end position="24"/>
    </location>
</feature>
<reference evidence="2" key="2">
    <citation type="journal article" date="2024" name="Plant">
        <title>Genomic evolution and insights into agronomic trait innovations of Sesamum species.</title>
        <authorList>
            <person name="Miao H."/>
            <person name="Wang L."/>
            <person name="Qu L."/>
            <person name="Liu H."/>
            <person name="Sun Y."/>
            <person name="Le M."/>
            <person name="Wang Q."/>
            <person name="Wei S."/>
            <person name="Zheng Y."/>
            <person name="Lin W."/>
            <person name="Duan Y."/>
            <person name="Cao H."/>
            <person name="Xiong S."/>
            <person name="Wang X."/>
            <person name="Wei L."/>
            <person name="Li C."/>
            <person name="Ma Q."/>
            <person name="Ju M."/>
            <person name="Zhao R."/>
            <person name="Li G."/>
            <person name="Mu C."/>
            <person name="Tian Q."/>
            <person name="Mei H."/>
            <person name="Zhang T."/>
            <person name="Gao T."/>
            <person name="Zhang H."/>
        </authorList>
    </citation>
    <scope>NUCLEOTIDE SEQUENCE</scope>
    <source>
        <strain evidence="2">K16</strain>
    </source>
</reference>
<accession>A0AAE1WA15</accession>
<feature type="region of interest" description="Disordered" evidence="1">
    <location>
        <begin position="1"/>
        <end position="28"/>
    </location>
</feature>
<organism evidence="2 3">
    <name type="scientific">Sesamum angolense</name>
    <dbReference type="NCBI Taxonomy" id="2727404"/>
    <lineage>
        <taxon>Eukaryota</taxon>
        <taxon>Viridiplantae</taxon>
        <taxon>Streptophyta</taxon>
        <taxon>Embryophyta</taxon>
        <taxon>Tracheophyta</taxon>
        <taxon>Spermatophyta</taxon>
        <taxon>Magnoliopsida</taxon>
        <taxon>eudicotyledons</taxon>
        <taxon>Gunneridae</taxon>
        <taxon>Pentapetalae</taxon>
        <taxon>asterids</taxon>
        <taxon>lamiids</taxon>
        <taxon>Lamiales</taxon>
        <taxon>Pedaliaceae</taxon>
        <taxon>Sesamum</taxon>
    </lineage>
</organism>
<evidence type="ECO:0000313" key="3">
    <source>
        <dbReference type="Proteomes" id="UP001289374"/>
    </source>
</evidence>
<reference evidence="2" key="1">
    <citation type="submission" date="2020-06" db="EMBL/GenBank/DDBJ databases">
        <authorList>
            <person name="Li T."/>
            <person name="Hu X."/>
            <person name="Zhang T."/>
            <person name="Song X."/>
            <person name="Zhang H."/>
            <person name="Dai N."/>
            <person name="Sheng W."/>
            <person name="Hou X."/>
            <person name="Wei L."/>
        </authorList>
    </citation>
    <scope>NUCLEOTIDE SEQUENCE</scope>
    <source>
        <strain evidence="2">K16</strain>
        <tissue evidence="2">Leaf</tissue>
    </source>
</reference>
<evidence type="ECO:0000256" key="1">
    <source>
        <dbReference type="SAM" id="MobiDB-lite"/>
    </source>
</evidence>
<dbReference type="EMBL" id="JACGWL010000013">
    <property type="protein sequence ID" value="KAK4389544.1"/>
    <property type="molecule type" value="Genomic_DNA"/>
</dbReference>
<comment type="caution">
    <text evidence="2">The sequence shown here is derived from an EMBL/GenBank/DDBJ whole genome shotgun (WGS) entry which is preliminary data.</text>
</comment>
<evidence type="ECO:0000313" key="2">
    <source>
        <dbReference type="EMBL" id="KAK4389544.1"/>
    </source>
</evidence>